<sequence length="137" mass="16203">MSALKRYRALVIIILCLLMSISCVVARPKYHVHVFNGLSNNLLNIHCMSKDDDLGELALPISGHIDWSFSTNILRTTVFKRDMKWAHGHGFFKVFWENRQILDRCSFKNCMWLAKDDGLYLKDLYKDRFDLIYQWEN</sequence>
<evidence type="ECO:0000256" key="6">
    <source>
        <dbReference type="RuleBase" id="RU367044"/>
    </source>
</evidence>
<feature type="chain" id="PRO_5044962153" description="S-protein homolog" evidence="6">
    <location>
        <begin position="27"/>
        <end position="137"/>
    </location>
</feature>
<dbReference type="InterPro" id="IPR010264">
    <property type="entry name" value="Self-incomp_S1"/>
</dbReference>
<dbReference type="Proteomes" id="UP001174677">
    <property type="component" value="Chromosome 10"/>
</dbReference>
<dbReference type="EMBL" id="JARPOI010000010">
    <property type="protein sequence ID" value="KAJ9170307.1"/>
    <property type="molecule type" value="Genomic_DNA"/>
</dbReference>
<comment type="similarity">
    <text evidence="2 6">Belongs to the plant self-incompatibility (S1) protein family.</text>
</comment>
<dbReference type="PROSITE" id="PS51257">
    <property type="entry name" value="PROKAR_LIPOPROTEIN"/>
    <property type="match status" value="1"/>
</dbReference>
<comment type="caution">
    <text evidence="7">The sequence shown here is derived from an EMBL/GenBank/DDBJ whole genome shotgun (WGS) entry which is preliminary data.</text>
</comment>
<evidence type="ECO:0000256" key="4">
    <source>
        <dbReference type="ARBA" id="ARBA00022525"/>
    </source>
</evidence>
<evidence type="ECO:0000256" key="5">
    <source>
        <dbReference type="ARBA" id="ARBA00022729"/>
    </source>
</evidence>
<evidence type="ECO:0000256" key="1">
    <source>
        <dbReference type="ARBA" id="ARBA00004613"/>
    </source>
</evidence>
<protein>
    <recommendedName>
        <fullName evidence="6">S-protein homolog</fullName>
    </recommendedName>
</protein>
<reference evidence="7 8" key="1">
    <citation type="journal article" date="2023" name="Plant Biotechnol. J.">
        <title>Chromosome-level wild Hevea brasiliensis genome provides new tools for genomic-assisted breeding and valuable loci to elevate rubber yield.</title>
        <authorList>
            <person name="Cheng H."/>
            <person name="Song X."/>
            <person name="Hu Y."/>
            <person name="Wu T."/>
            <person name="Yang Q."/>
            <person name="An Z."/>
            <person name="Feng S."/>
            <person name="Deng Z."/>
            <person name="Wu W."/>
            <person name="Zeng X."/>
            <person name="Tu M."/>
            <person name="Wang X."/>
            <person name="Huang H."/>
        </authorList>
    </citation>
    <scope>NUCLEOTIDE SEQUENCE [LARGE SCALE GENOMIC DNA]</scope>
    <source>
        <strain evidence="7">MT/VB/25A 57/8</strain>
    </source>
</reference>
<dbReference type="PANTHER" id="PTHR31232">
    <property type="match status" value="1"/>
</dbReference>
<feature type="signal peptide" evidence="6">
    <location>
        <begin position="1"/>
        <end position="26"/>
    </location>
</feature>
<dbReference type="Pfam" id="PF05938">
    <property type="entry name" value="Self-incomp_S1"/>
    <property type="match status" value="1"/>
</dbReference>
<organism evidence="7 8">
    <name type="scientific">Hevea brasiliensis</name>
    <name type="common">Para rubber tree</name>
    <name type="synonym">Siphonia brasiliensis</name>
    <dbReference type="NCBI Taxonomy" id="3981"/>
    <lineage>
        <taxon>Eukaryota</taxon>
        <taxon>Viridiplantae</taxon>
        <taxon>Streptophyta</taxon>
        <taxon>Embryophyta</taxon>
        <taxon>Tracheophyta</taxon>
        <taxon>Spermatophyta</taxon>
        <taxon>Magnoliopsida</taxon>
        <taxon>eudicotyledons</taxon>
        <taxon>Gunneridae</taxon>
        <taxon>Pentapetalae</taxon>
        <taxon>rosids</taxon>
        <taxon>fabids</taxon>
        <taxon>Malpighiales</taxon>
        <taxon>Euphorbiaceae</taxon>
        <taxon>Crotonoideae</taxon>
        <taxon>Micrandreae</taxon>
        <taxon>Hevea</taxon>
    </lineage>
</organism>
<name>A0ABQ9LSV1_HEVBR</name>
<evidence type="ECO:0000256" key="3">
    <source>
        <dbReference type="ARBA" id="ARBA00022471"/>
    </source>
</evidence>
<comment type="subcellular location">
    <subcellularLocation>
        <location evidence="1 6">Secreted</location>
    </subcellularLocation>
</comment>
<accession>A0ABQ9LSV1</accession>
<keyword evidence="3 6" id="KW-0713">Self-incompatibility</keyword>
<dbReference type="PANTHER" id="PTHR31232:SF155">
    <property type="entry name" value="PLANT SELF-INCOMPATIBILITY PROTEIN S1 FAMILY"/>
    <property type="match status" value="1"/>
</dbReference>
<proteinExistence type="inferred from homology"/>
<keyword evidence="5 6" id="KW-0732">Signal</keyword>
<evidence type="ECO:0000256" key="2">
    <source>
        <dbReference type="ARBA" id="ARBA00005581"/>
    </source>
</evidence>
<keyword evidence="8" id="KW-1185">Reference proteome</keyword>
<gene>
    <name evidence="7" type="ORF">P3X46_018424</name>
</gene>
<evidence type="ECO:0000313" key="7">
    <source>
        <dbReference type="EMBL" id="KAJ9170307.1"/>
    </source>
</evidence>
<keyword evidence="4 6" id="KW-0964">Secreted</keyword>
<evidence type="ECO:0000313" key="8">
    <source>
        <dbReference type="Proteomes" id="UP001174677"/>
    </source>
</evidence>